<dbReference type="PANTHER" id="PTHR43021:SF2">
    <property type="entry name" value="CATION_H+ EXCHANGER DOMAIN-CONTAINING PROTEIN"/>
    <property type="match status" value="1"/>
</dbReference>
<keyword evidence="1" id="KW-0472">Membrane</keyword>
<feature type="transmembrane region" description="Helical" evidence="1">
    <location>
        <begin position="356"/>
        <end position="375"/>
    </location>
</feature>
<feature type="transmembrane region" description="Helical" evidence="1">
    <location>
        <begin position="231"/>
        <end position="255"/>
    </location>
</feature>
<accession>A0A1G5I1Y2</accession>
<feature type="transmembrane region" description="Helical" evidence="1">
    <location>
        <begin position="162"/>
        <end position="184"/>
    </location>
</feature>
<keyword evidence="1" id="KW-1133">Transmembrane helix</keyword>
<dbReference type="AlphaFoldDB" id="A0A1G5I1Y2"/>
<keyword evidence="1" id="KW-0812">Transmembrane</keyword>
<organism evidence="2 3">
    <name type="scientific">Desulfoluna spongiiphila</name>
    <dbReference type="NCBI Taxonomy" id="419481"/>
    <lineage>
        <taxon>Bacteria</taxon>
        <taxon>Pseudomonadati</taxon>
        <taxon>Thermodesulfobacteriota</taxon>
        <taxon>Desulfobacteria</taxon>
        <taxon>Desulfobacterales</taxon>
        <taxon>Desulfolunaceae</taxon>
        <taxon>Desulfoluna</taxon>
    </lineage>
</organism>
<evidence type="ECO:0000313" key="2">
    <source>
        <dbReference type="EMBL" id="SCY70135.1"/>
    </source>
</evidence>
<feature type="transmembrane region" description="Helical" evidence="1">
    <location>
        <begin position="196"/>
        <end position="219"/>
    </location>
</feature>
<protein>
    <submittedName>
        <fullName evidence="2">Kef-type K+ transport system, membrane component KefB</fullName>
    </submittedName>
</protein>
<feature type="transmembrane region" description="Helical" evidence="1">
    <location>
        <begin position="413"/>
        <end position="431"/>
    </location>
</feature>
<name>A0A1G5I1Y2_9BACT</name>
<evidence type="ECO:0000256" key="1">
    <source>
        <dbReference type="SAM" id="Phobius"/>
    </source>
</evidence>
<sequence length="451" mass="47308">MTPHPLHRVVRNAATLAMAVALCAWSMEIPIESSWQVGGSINITLAATLLCGFLTAELLAHIGIPKITGYILAGVVAGPHVTGFLDVDTVEKLQLINEIALSFIALHAGAALDRALLSGRSLALGLNLALQCLLVPLIVFGAIMATAPLFAFTAQVTQTQLLALALLSGIIAIARSPSSAMAIITECRARGPFTETALGITVAMDVLVIIVFTAALAVLSPLLDGSHAKGWHQAGVLGLELTGSLAIGGLLGLGIHAFYKRVGKDHALFLLFIAFTVTRLSELTGHQLSAFTALHVSLEPLLICIAAGFVVRNATPFGEELEGDLMRLSLPIYVLFFSVAGASLDLSALAVCWPLALVLAVSRAAGLALSTRLAGRMANLPAPERRLAWMAHLTQAGVAIGLTQIIARKDPVTAGYLTTLTLAVITINQFIGPVAFKRALVLTGEEGKDRR</sequence>
<dbReference type="RefSeq" id="WP_092213197.1">
    <property type="nucleotide sequence ID" value="NZ_FMUX01000017.1"/>
</dbReference>
<dbReference type="EMBL" id="FMUX01000017">
    <property type="protein sequence ID" value="SCY70135.1"/>
    <property type="molecule type" value="Genomic_DNA"/>
</dbReference>
<dbReference type="InterPro" id="IPR038770">
    <property type="entry name" value="Na+/solute_symporter_sf"/>
</dbReference>
<feature type="transmembrane region" description="Helical" evidence="1">
    <location>
        <begin position="39"/>
        <end position="60"/>
    </location>
</feature>
<evidence type="ECO:0000313" key="3">
    <source>
        <dbReference type="Proteomes" id="UP000198870"/>
    </source>
</evidence>
<dbReference type="STRING" id="419481.SAMN05216233_11738"/>
<dbReference type="Proteomes" id="UP000198870">
    <property type="component" value="Unassembled WGS sequence"/>
</dbReference>
<feature type="transmembrane region" description="Helical" evidence="1">
    <location>
        <begin position="128"/>
        <end position="150"/>
    </location>
</feature>
<dbReference type="PANTHER" id="PTHR43021">
    <property type="entry name" value="NA(+)/H(+) ANTIPORTER-RELATED"/>
    <property type="match status" value="1"/>
</dbReference>
<proteinExistence type="predicted"/>
<reference evidence="2 3" key="1">
    <citation type="submission" date="2016-10" db="EMBL/GenBank/DDBJ databases">
        <authorList>
            <person name="de Groot N.N."/>
        </authorList>
    </citation>
    <scope>NUCLEOTIDE SEQUENCE [LARGE SCALE GENOMIC DNA]</scope>
    <source>
        <strain evidence="2 3">AA1</strain>
    </source>
</reference>
<feature type="transmembrane region" description="Helical" evidence="1">
    <location>
        <begin position="9"/>
        <end position="27"/>
    </location>
</feature>
<feature type="transmembrane region" description="Helical" evidence="1">
    <location>
        <begin position="332"/>
        <end position="350"/>
    </location>
</feature>
<gene>
    <name evidence="2" type="ORF">SAMN05216233_11738</name>
</gene>
<feature type="transmembrane region" description="Helical" evidence="1">
    <location>
        <begin position="290"/>
        <end position="311"/>
    </location>
</feature>
<feature type="transmembrane region" description="Helical" evidence="1">
    <location>
        <begin position="387"/>
        <end position="407"/>
    </location>
</feature>
<keyword evidence="3" id="KW-1185">Reference proteome</keyword>
<dbReference type="Gene3D" id="1.20.1530.20">
    <property type="match status" value="1"/>
</dbReference>
<dbReference type="OrthoDB" id="9783404at2"/>